<evidence type="ECO:0000313" key="2">
    <source>
        <dbReference type="EMBL" id="MCW3160646.1"/>
    </source>
</evidence>
<evidence type="ECO:0000259" key="1">
    <source>
        <dbReference type="Pfam" id="PF18299"/>
    </source>
</evidence>
<dbReference type="RefSeq" id="WP_264742595.1">
    <property type="nucleotide sequence ID" value="NZ_JAPDHV010000002.1"/>
</dbReference>
<keyword evidence="3" id="KW-1185">Reference proteome</keyword>
<dbReference type="Pfam" id="PF18299">
    <property type="entry name" value="R2K_2"/>
    <property type="match status" value="1"/>
</dbReference>
<organism evidence="2 3">
    <name type="scientific">Chryseobacterium oryctis</name>
    <dbReference type="NCBI Taxonomy" id="2952618"/>
    <lineage>
        <taxon>Bacteria</taxon>
        <taxon>Pseudomonadati</taxon>
        <taxon>Bacteroidota</taxon>
        <taxon>Flavobacteriia</taxon>
        <taxon>Flavobacteriales</taxon>
        <taxon>Weeksellaceae</taxon>
        <taxon>Chryseobacterium group</taxon>
        <taxon>Chryseobacterium</taxon>
    </lineage>
</organism>
<evidence type="ECO:0000313" key="3">
    <source>
        <dbReference type="Proteomes" id="UP001163719"/>
    </source>
</evidence>
<accession>A0ABT3HLJ3</accession>
<proteinExistence type="predicted"/>
<name>A0ABT3HLJ3_9FLAO</name>
<gene>
    <name evidence="2" type="ORF">OH806_05110</name>
</gene>
<feature type="domain" description="ATP-grasp" evidence="1">
    <location>
        <begin position="82"/>
        <end position="227"/>
    </location>
</feature>
<dbReference type="EMBL" id="JAPDHV010000002">
    <property type="protein sequence ID" value="MCW3160646.1"/>
    <property type="molecule type" value="Genomic_DNA"/>
</dbReference>
<protein>
    <submittedName>
        <fullName evidence="2">ATP-grasp domain-containing protein</fullName>
    </submittedName>
</protein>
<dbReference type="Proteomes" id="UP001163719">
    <property type="component" value="Unassembled WGS sequence"/>
</dbReference>
<comment type="caution">
    <text evidence="2">The sequence shown here is derived from an EMBL/GenBank/DDBJ whole genome shotgun (WGS) entry which is preliminary data.</text>
</comment>
<reference evidence="2" key="1">
    <citation type="submission" date="2022-10" db="EMBL/GenBank/DDBJ databases">
        <title>Chryseobacterium babae sp. nov. isolated from the gut of the beetle Oryctes rhinoceros, and Chryseobacterium kimseyorum sp. nov., isolated from a stick insect rearing cage.</title>
        <authorList>
            <person name="Shelomi M."/>
            <person name="Han C.-J."/>
            <person name="Chen W.-M."/>
            <person name="Chen H.-K."/>
            <person name="Liaw S.-J."/>
            <person name="Muhle E."/>
            <person name="Clermont D."/>
        </authorList>
    </citation>
    <scope>NUCLEOTIDE SEQUENCE</scope>
    <source>
        <strain evidence="2">WLa1L2M3</strain>
    </source>
</reference>
<sequence length="245" mass="28445">MKAYIQTNKSGEFYNVNAFVAFEGFKNFGYEIEKFVDAHEISDNNPENIVVGGIGNIRKRLQNLNIRRPDKEIDYPEELKSFLKRNIWESTINQVFADKSSWNIFIKPKTETKLFAGKVIQTEMDFLGIINEEKDIEVLCSELIDFKTEWRCFIRYKEILDIRRYKGDWDTKIDLKTIVSAINSFTSQPNSYALDFGVNEKGETILVEVNDGHSLGTYGLSSSNYAKFLSARWSELTQTEDYLNF</sequence>
<dbReference type="InterPro" id="IPR041261">
    <property type="entry name" value="R2K_2"/>
</dbReference>